<evidence type="ECO:0000313" key="1">
    <source>
        <dbReference type="EMBL" id="BCU07608.1"/>
    </source>
</evidence>
<sequence length="73" mass="7903">MPLLNWRTLTASVRGAAHECSCLPNKDAARNYGTLLRDGGEPAVQPHLTEWLNEASRLGSGDDVSLGLLWQTA</sequence>
<gene>
    <name evidence="1" type="ORF">Atep_22850</name>
</gene>
<dbReference type="Proteomes" id="UP000680679">
    <property type="component" value="Chromosome"/>
</dbReference>
<dbReference type="RefSeq" id="WP_213378694.1">
    <property type="nucleotide sequence ID" value="NZ_AP024563.1"/>
</dbReference>
<proteinExistence type="predicted"/>
<reference evidence="1 2" key="1">
    <citation type="submission" date="2021-04" db="EMBL/GenBank/DDBJ databases">
        <title>Complete genome sequencing of Allochromatium tepidum strain NZ.</title>
        <authorList>
            <person name="Tsukatani Y."/>
            <person name="Mori H."/>
        </authorList>
    </citation>
    <scope>NUCLEOTIDE SEQUENCE [LARGE SCALE GENOMIC DNA]</scope>
    <source>
        <strain evidence="1 2">NZ</strain>
    </source>
</reference>
<keyword evidence="2" id="KW-1185">Reference proteome</keyword>
<name>A0ABM7QP17_9GAMM</name>
<organism evidence="1 2">
    <name type="scientific">Allochromatium tepidum</name>
    <dbReference type="NCBI Taxonomy" id="553982"/>
    <lineage>
        <taxon>Bacteria</taxon>
        <taxon>Pseudomonadati</taxon>
        <taxon>Pseudomonadota</taxon>
        <taxon>Gammaproteobacteria</taxon>
        <taxon>Chromatiales</taxon>
        <taxon>Chromatiaceae</taxon>
        <taxon>Allochromatium</taxon>
    </lineage>
</organism>
<accession>A0ABM7QP17</accession>
<protein>
    <submittedName>
        <fullName evidence="1">Uncharacterized protein</fullName>
    </submittedName>
</protein>
<evidence type="ECO:0000313" key="2">
    <source>
        <dbReference type="Proteomes" id="UP000680679"/>
    </source>
</evidence>
<dbReference type="EMBL" id="AP024563">
    <property type="protein sequence ID" value="BCU07608.1"/>
    <property type="molecule type" value="Genomic_DNA"/>
</dbReference>